<organism evidence="1 2">
    <name type="scientific">Puccinia coronata f. sp. avenae</name>
    <dbReference type="NCBI Taxonomy" id="200324"/>
    <lineage>
        <taxon>Eukaryota</taxon>
        <taxon>Fungi</taxon>
        <taxon>Dikarya</taxon>
        <taxon>Basidiomycota</taxon>
        <taxon>Pucciniomycotina</taxon>
        <taxon>Pucciniomycetes</taxon>
        <taxon>Pucciniales</taxon>
        <taxon>Pucciniaceae</taxon>
        <taxon>Puccinia</taxon>
    </lineage>
</organism>
<reference evidence="1 2" key="1">
    <citation type="submission" date="2017-11" db="EMBL/GenBank/DDBJ databases">
        <title>De novo assembly and phasing of dikaryotic genomes from two isolates of Puccinia coronata f. sp. avenae, the causal agent of oat crown rust.</title>
        <authorList>
            <person name="Miller M.E."/>
            <person name="Zhang Y."/>
            <person name="Omidvar V."/>
            <person name="Sperschneider J."/>
            <person name="Schwessinger B."/>
            <person name="Raley C."/>
            <person name="Palmer J.M."/>
            <person name="Garnica D."/>
            <person name="Upadhyaya N."/>
            <person name="Rathjen J."/>
            <person name="Taylor J.M."/>
            <person name="Park R.F."/>
            <person name="Dodds P.N."/>
            <person name="Hirsch C.D."/>
            <person name="Kianian S.F."/>
            <person name="Figueroa M."/>
        </authorList>
    </citation>
    <scope>NUCLEOTIDE SEQUENCE [LARGE SCALE GENOMIC DNA]</scope>
    <source>
        <strain evidence="1">12SD80</strain>
    </source>
</reference>
<dbReference type="AlphaFoldDB" id="A0A2N5VEK5"/>
<gene>
    <name evidence="1" type="ORF">PCASD_02958</name>
</gene>
<protein>
    <submittedName>
        <fullName evidence="1">Uncharacterized protein</fullName>
    </submittedName>
</protein>
<comment type="caution">
    <text evidence="1">The sequence shown here is derived from an EMBL/GenBank/DDBJ whole genome shotgun (WGS) entry which is preliminary data.</text>
</comment>
<name>A0A2N5VEK5_9BASI</name>
<evidence type="ECO:0000313" key="2">
    <source>
        <dbReference type="Proteomes" id="UP000235392"/>
    </source>
</evidence>
<proteinExistence type="predicted"/>
<dbReference type="Proteomes" id="UP000235392">
    <property type="component" value="Unassembled WGS sequence"/>
</dbReference>
<sequence>MRHNSSKKTAEYTMLAVAQLVGDSSTGFLKAAANPSPLLNCAIRNMILTDYKLDKLALSALLESCASSLRTLEITGPGYIPLYKLDRAVLCRILQGCTSLNLESLTLKSSHRDSPTSPKNLKTLSFPGTMATGGLFKRLPKYIHPAALVEALSSSANNQNLFPNLKCCSVRSRYGWSPADELAVRAALRMQGACFHVSLDRMYGLPTLTDAMEDEERGDEEDIREMDHWLPPAVTSNIK</sequence>
<dbReference type="EMBL" id="PGCI01000024">
    <property type="protein sequence ID" value="PLW48336.1"/>
    <property type="molecule type" value="Genomic_DNA"/>
</dbReference>
<evidence type="ECO:0000313" key="1">
    <source>
        <dbReference type="EMBL" id="PLW48336.1"/>
    </source>
</evidence>
<accession>A0A2N5VEK5</accession>